<feature type="region of interest" description="Disordered" evidence="1">
    <location>
        <begin position="1"/>
        <end position="20"/>
    </location>
</feature>
<dbReference type="AlphaFoldDB" id="A0A0E9RD49"/>
<sequence>MNVCRFIPPRESPPTSQETAVWKMPNWPRNSWTLRWGRKHGTT</sequence>
<dbReference type="EMBL" id="GBXM01081558">
    <property type="protein sequence ID" value="JAH27019.1"/>
    <property type="molecule type" value="Transcribed_RNA"/>
</dbReference>
<organism evidence="2">
    <name type="scientific">Anguilla anguilla</name>
    <name type="common">European freshwater eel</name>
    <name type="synonym">Muraena anguilla</name>
    <dbReference type="NCBI Taxonomy" id="7936"/>
    <lineage>
        <taxon>Eukaryota</taxon>
        <taxon>Metazoa</taxon>
        <taxon>Chordata</taxon>
        <taxon>Craniata</taxon>
        <taxon>Vertebrata</taxon>
        <taxon>Euteleostomi</taxon>
        <taxon>Actinopterygii</taxon>
        <taxon>Neopterygii</taxon>
        <taxon>Teleostei</taxon>
        <taxon>Anguilliformes</taxon>
        <taxon>Anguillidae</taxon>
        <taxon>Anguilla</taxon>
    </lineage>
</organism>
<reference evidence="2" key="1">
    <citation type="submission" date="2014-11" db="EMBL/GenBank/DDBJ databases">
        <authorList>
            <person name="Amaro Gonzalez C."/>
        </authorList>
    </citation>
    <scope>NUCLEOTIDE SEQUENCE</scope>
</reference>
<evidence type="ECO:0000313" key="2">
    <source>
        <dbReference type="EMBL" id="JAH27019.1"/>
    </source>
</evidence>
<evidence type="ECO:0000256" key="1">
    <source>
        <dbReference type="SAM" id="MobiDB-lite"/>
    </source>
</evidence>
<proteinExistence type="predicted"/>
<accession>A0A0E9RD49</accession>
<protein>
    <submittedName>
        <fullName evidence="2">Uncharacterized protein</fullName>
    </submittedName>
</protein>
<reference evidence="2" key="2">
    <citation type="journal article" date="2015" name="Fish Shellfish Immunol.">
        <title>Early steps in the European eel (Anguilla anguilla)-Vibrio vulnificus interaction in the gills: Role of the RtxA13 toxin.</title>
        <authorList>
            <person name="Callol A."/>
            <person name="Pajuelo D."/>
            <person name="Ebbesson L."/>
            <person name="Teles M."/>
            <person name="MacKenzie S."/>
            <person name="Amaro C."/>
        </authorList>
    </citation>
    <scope>NUCLEOTIDE SEQUENCE</scope>
</reference>
<name>A0A0E9RD49_ANGAN</name>